<proteinExistence type="predicted"/>
<evidence type="ECO:0000313" key="5">
    <source>
        <dbReference type="Proteomes" id="UP001519460"/>
    </source>
</evidence>
<keyword evidence="5" id="KW-1185">Reference proteome</keyword>
<feature type="chain" id="PRO_5044868774" evidence="3">
    <location>
        <begin position="23"/>
        <end position="432"/>
    </location>
</feature>
<keyword evidence="3" id="KW-0732">Signal</keyword>
<keyword evidence="2" id="KW-1133">Transmembrane helix</keyword>
<name>A0ABD0JJG2_9CAEN</name>
<sequence length="432" mass="46849">MSRVSVFQLMFLLVRISEFANTQRGVSSADTKPHTTVGSVVTSITDAVATQQQQQQPTSTNAGTDRTPCLCCEQNADKTRDVLQDYDDAYKYQQLNLRLQQAGQTNNYTEALRKLQAIRTQLLRMCTTLYCHVGTRECNGDSQNVTAIALGVVVAVLVAAGVAVFIVWWLRRKGAKKGGGAHHSPGTIAFVAETERDDSPYSELSDVHRRDHKTANGTSMSADFRISEHEYSYIPADLGTSVGTAHSSNGPRDNAGYDVARDITTRKLPSTPAQDGDCSLAKNPPKNEKKETPLHPSSPQPSVYDVPASTQKKQTPLHSDALGQKAGAGQEKDGQYFVLEDDAAKEQATGGQYFVLEDDAAGSAIAKGGKAKRTHQDTEYSTLDRADMVPRDETGQDSVYTALDNTQGGKAAAQAFETSSEFESDYSLKKPI</sequence>
<evidence type="ECO:0000313" key="4">
    <source>
        <dbReference type="EMBL" id="KAK7474898.1"/>
    </source>
</evidence>
<dbReference type="AlphaFoldDB" id="A0ABD0JJG2"/>
<keyword evidence="2" id="KW-0812">Transmembrane</keyword>
<feature type="compositionally biased region" description="Polar residues" evidence="1">
    <location>
        <begin position="308"/>
        <end position="317"/>
    </location>
</feature>
<comment type="caution">
    <text evidence="4">The sequence shown here is derived from an EMBL/GenBank/DDBJ whole genome shotgun (WGS) entry which is preliminary data.</text>
</comment>
<feature type="compositionally biased region" description="Basic and acidic residues" evidence="1">
    <location>
        <begin position="199"/>
        <end position="209"/>
    </location>
</feature>
<dbReference type="EMBL" id="JACVVK020000421">
    <property type="protein sequence ID" value="KAK7474898.1"/>
    <property type="molecule type" value="Genomic_DNA"/>
</dbReference>
<organism evidence="4 5">
    <name type="scientific">Batillaria attramentaria</name>
    <dbReference type="NCBI Taxonomy" id="370345"/>
    <lineage>
        <taxon>Eukaryota</taxon>
        <taxon>Metazoa</taxon>
        <taxon>Spiralia</taxon>
        <taxon>Lophotrochozoa</taxon>
        <taxon>Mollusca</taxon>
        <taxon>Gastropoda</taxon>
        <taxon>Caenogastropoda</taxon>
        <taxon>Sorbeoconcha</taxon>
        <taxon>Cerithioidea</taxon>
        <taxon>Batillariidae</taxon>
        <taxon>Batillaria</taxon>
    </lineage>
</organism>
<gene>
    <name evidence="4" type="ORF">BaRGS_00033853</name>
</gene>
<dbReference type="Proteomes" id="UP001519460">
    <property type="component" value="Unassembled WGS sequence"/>
</dbReference>
<evidence type="ECO:0000256" key="1">
    <source>
        <dbReference type="SAM" id="MobiDB-lite"/>
    </source>
</evidence>
<feature type="transmembrane region" description="Helical" evidence="2">
    <location>
        <begin position="147"/>
        <end position="170"/>
    </location>
</feature>
<accession>A0ABD0JJG2</accession>
<feature type="region of interest" description="Disordered" evidence="1">
    <location>
        <begin position="266"/>
        <end position="317"/>
    </location>
</feature>
<reference evidence="4 5" key="1">
    <citation type="journal article" date="2023" name="Sci. Data">
        <title>Genome assembly of the Korean intertidal mud-creeper Batillaria attramentaria.</title>
        <authorList>
            <person name="Patra A.K."/>
            <person name="Ho P.T."/>
            <person name="Jun S."/>
            <person name="Lee S.J."/>
            <person name="Kim Y."/>
            <person name="Won Y.J."/>
        </authorList>
    </citation>
    <scope>NUCLEOTIDE SEQUENCE [LARGE SCALE GENOMIC DNA]</scope>
    <source>
        <strain evidence="4">Wonlab-2016</strain>
    </source>
</reference>
<feature type="signal peptide" evidence="3">
    <location>
        <begin position="1"/>
        <end position="22"/>
    </location>
</feature>
<keyword evidence="2" id="KW-0472">Membrane</keyword>
<feature type="region of interest" description="Disordered" evidence="1">
    <location>
        <begin position="199"/>
        <end position="221"/>
    </location>
</feature>
<evidence type="ECO:0000256" key="2">
    <source>
        <dbReference type="SAM" id="Phobius"/>
    </source>
</evidence>
<evidence type="ECO:0000256" key="3">
    <source>
        <dbReference type="SAM" id="SignalP"/>
    </source>
</evidence>
<protein>
    <submittedName>
        <fullName evidence="4">Uncharacterized protein</fullName>
    </submittedName>
</protein>